<protein>
    <submittedName>
        <fullName evidence="3">Uncharacterized protein</fullName>
    </submittedName>
</protein>
<name>A0ABQ5DAW9_9ASTR</name>
<feature type="transmembrane region" description="Helical" evidence="2">
    <location>
        <begin position="31"/>
        <end position="48"/>
    </location>
</feature>
<evidence type="ECO:0000256" key="2">
    <source>
        <dbReference type="SAM" id="Phobius"/>
    </source>
</evidence>
<dbReference type="Proteomes" id="UP001151760">
    <property type="component" value="Unassembled WGS sequence"/>
</dbReference>
<proteinExistence type="predicted"/>
<organism evidence="3 4">
    <name type="scientific">Tanacetum coccineum</name>
    <dbReference type="NCBI Taxonomy" id="301880"/>
    <lineage>
        <taxon>Eukaryota</taxon>
        <taxon>Viridiplantae</taxon>
        <taxon>Streptophyta</taxon>
        <taxon>Embryophyta</taxon>
        <taxon>Tracheophyta</taxon>
        <taxon>Spermatophyta</taxon>
        <taxon>Magnoliopsida</taxon>
        <taxon>eudicotyledons</taxon>
        <taxon>Gunneridae</taxon>
        <taxon>Pentapetalae</taxon>
        <taxon>asterids</taxon>
        <taxon>campanulids</taxon>
        <taxon>Asterales</taxon>
        <taxon>Asteraceae</taxon>
        <taxon>Asteroideae</taxon>
        <taxon>Anthemideae</taxon>
        <taxon>Anthemidinae</taxon>
        <taxon>Tanacetum</taxon>
    </lineage>
</organism>
<keyword evidence="4" id="KW-1185">Reference proteome</keyword>
<keyword evidence="2" id="KW-0472">Membrane</keyword>
<evidence type="ECO:0000313" key="3">
    <source>
        <dbReference type="EMBL" id="GJT36094.1"/>
    </source>
</evidence>
<evidence type="ECO:0000256" key="1">
    <source>
        <dbReference type="SAM" id="MobiDB-lite"/>
    </source>
</evidence>
<feature type="compositionally biased region" description="Basic and acidic residues" evidence="1">
    <location>
        <begin position="194"/>
        <end position="208"/>
    </location>
</feature>
<accession>A0ABQ5DAW9</accession>
<sequence length="214" mass="23470">MGKSDARLMHLWNTMLNSDLPWIRLCKVRPALLVLLLRFLGYVVIFGFNGSGARLVVPLSGDMVHPCTKVLAFSFSLEILLFNPSSLSATVTPTTEPSIAVTRGRLSVPSEHHVHAAAIVRTLHTTDRTTVPISTISDCFRDIKIPGIQSNSVTDTGAGHAVDCQLPLMVVNHCLNPTKCVIRPEIITFPNTNKENRRPSHLNAEHSHGHAKFA</sequence>
<keyword evidence="2" id="KW-1133">Transmembrane helix</keyword>
<reference evidence="3" key="2">
    <citation type="submission" date="2022-01" db="EMBL/GenBank/DDBJ databases">
        <authorList>
            <person name="Yamashiro T."/>
            <person name="Shiraishi A."/>
            <person name="Satake H."/>
            <person name="Nakayama K."/>
        </authorList>
    </citation>
    <scope>NUCLEOTIDE SEQUENCE</scope>
</reference>
<keyword evidence="2" id="KW-0812">Transmembrane</keyword>
<feature type="region of interest" description="Disordered" evidence="1">
    <location>
        <begin position="191"/>
        <end position="214"/>
    </location>
</feature>
<evidence type="ECO:0000313" key="4">
    <source>
        <dbReference type="Proteomes" id="UP001151760"/>
    </source>
</evidence>
<reference evidence="3" key="1">
    <citation type="journal article" date="2022" name="Int. J. Mol. Sci.">
        <title>Draft Genome of Tanacetum Coccineum: Genomic Comparison of Closely Related Tanacetum-Family Plants.</title>
        <authorList>
            <person name="Yamashiro T."/>
            <person name="Shiraishi A."/>
            <person name="Nakayama K."/>
            <person name="Satake H."/>
        </authorList>
    </citation>
    <scope>NUCLEOTIDE SEQUENCE</scope>
</reference>
<dbReference type="EMBL" id="BQNB010015106">
    <property type="protein sequence ID" value="GJT36094.1"/>
    <property type="molecule type" value="Genomic_DNA"/>
</dbReference>
<comment type="caution">
    <text evidence="3">The sequence shown here is derived from an EMBL/GenBank/DDBJ whole genome shotgun (WGS) entry which is preliminary data.</text>
</comment>
<gene>
    <name evidence="3" type="ORF">Tco_0926513</name>
</gene>